<name>A0A2X0IHN3_9ACTN</name>
<evidence type="ECO:0000313" key="3">
    <source>
        <dbReference type="Proteomes" id="UP000248889"/>
    </source>
</evidence>
<dbReference type="Pfam" id="PF07366">
    <property type="entry name" value="SnoaL"/>
    <property type="match status" value="1"/>
</dbReference>
<dbReference type="AlphaFoldDB" id="A0A2X0IHN3"/>
<dbReference type="InterPro" id="IPR009959">
    <property type="entry name" value="Cyclase_SnoaL-like"/>
</dbReference>
<organism evidence="2 3">
    <name type="scientific">Streptacidiphilus pinicola</name>
    <dbReference type="NCBI Taxonomy" id="2219663"/>
    <lineage>
        <taxon>Bacteria</taxon>
        <taxon>Bacillati</taxon>
        <taxon>Actinomycetota</taxon>
        <taxon>Actinomycetes</taxon>
        <taxon>Kitasatosporales</taxon>
        <taxon>Streptomycetaceae</taxon>
        <taxon>Streptacidiphilus</taxon>
    </lineage>
</organism>
<reference evidence="2 3" key="1">
    <citation type="submission" date="2018-06" db="EMBL/GenBank/DDBJ databases">
        <title>Streptacidiphilus pinicola sp. nov., isolated from pine grove soil.</title>
        <authorList>
            <person name="Roh S.G."/>
            <person name="Park S."/>
            <person name="Kim M.-K."/>
            <person name="Yun B.-R."/>
            <person name="Park J."/>
            <person name="Kim M.J."/>
            <person name="Kim Y.S."/>
            <person name="Kim S.B."/>
        </authorList>
    </citation>
    <scope>NUCLEOTIDE SEQUENCE [LARGE SCALE GENOMIC DNA]</scope>
    <source>
        <strain evidence="2 3">MMS16-CNU450</strain>
    </source>
</reference>
<dbReference type="PANTHER" id="PTHR38436">
    <property type="entry name" value="POLYKETIDE CYCLASE SNOAL-LIKE DOMAIN"/>
    <property type="match status" value="1"/>
</dbReference>
<dbReference type="SUPFAM" id="SSF54427">
    <property type="entry name" value="NTF2-like"/>
    <property type="match status" value="1"/>
</dbReference>
<dbReference type="Gene3D" id="3.10.450.50">
    <property type="match status" value="1"/>
</dbReference>
<dbReference type="EMBL" id="QKYN01000095">
    <property type="protein sequence ID" value="RAG83103.1"/>
    <property type="molecule type" value="Genomic_DNA"/>
</dbReference>
<dbReference type="InterPro" id="IPR032710">
    <property type="entry name" value="NTF2-like_dom_sf"/>
</dbReference>
<sequence>MADTRSDAQPDAQPDADDKTLLSLRCVQTMADGTLDDFRALVHPEAVNREALREPAASRGRGPAAFHATALWLRTAFADLRWELQDAVTEGDLVVLHTTMSGRHVGPFTVYGPDARPVQVFPPTGRSFSVLQTHWCRVKDGLLVEHWANRDDLGQAQQLGWAPPSPPYLLRMALATAAARRAARRDQGPGAPSPAG</sequence>
<proteinExistence type="predicted"/>
<protein>
    <recommendedName>
        <fullName evidence="4">Ester cyclase</fullName>
    </recommendedName>
</protein>
<dbReference type="PANTHER" id="PTHR38436:SF1">
    <property type="entry name" value="ESTER CYCLASE"/>
    <property type="match status" value="1"/>
</dbReference>
<dbReference type="OrthoDB" id="9182871at2"/>
<dbReference type="GO" id="GO:0030638">
    <property type="term" value="P:polyketide metabolic process"/>
    <property type="evidence" value="ECO:0007669"/>
    <property type="project" value="InterPro"/>
</dbReference>
<keyword evidence="3" id="KW-1185">Reference proteome</keyword>
<dbReference type="RefSeq" id="WP_111504147.1">
    <property type="nucleotide sequence ID" value="NZ_QKYN01000095.1"/>
</dbReference>
<dbReference type="Proteomes" id="UP000248889">
    <property type="component" value="Unassembled WGS sequence"/>
</dbReference>
<evidence type="ECO:0000313" key="2">
    <source>
        <dbReference type="EMBL" id="RAG83103.1"/>
    </source>
</evidence>
<evidence type="ECO:0000256" key="1">
    <source>
        <dbReference type="SAM" id="MobiDB-lite"/>
    </source>
</evidence>
<feature type="region of interest" description="Disordered" evidence="1">
    <location>
        <begin position="1"/>
        <end position="20"/>
    </location>
</feature>
<evidence type="ECO:0008006" key="4">
    <source>
        <dbReference type="Google" id="ProtNLM"/>
    </source>
</evidence>
<accession>A0A2X0IHN3</accession>
<comment type="caution">
    <text evidence="2">The sequence shown here is derived from an EMBL/GenBank/DDBJ whole genome shotgun (WGS) entry which is preliminary data.</text>
</comment>
<gene>
    <name evidence="2" type="ORF">DN069_24000</name>
</gene>